<dbReference type="KEGG" id="dmr:Deima_2771"/>
<dbReference type="RefSeq" id="WP_013557904.1">
    <property type="nucleotide sequence ID" value="NC_014958.1"/>
</dbReference>
<evidence type="ECO:0000313" key="1">
    <source>
        <dbReference type="EMBL" id="ADV68400.1"/>
    </source>
</evidence>
<reference evidence="2" key="2">
    <citation type="submission" date="2011-01" db="EMBL/GenBank/DDBJ databases">
        <title>The complete genome of Deinococcus maricopensis DSM 21211.</title>
        <authorList>
            <consortium name="US DOE Joint Genome Institute (JGI-PGF)"/>
            <person name="Lucas S."/>
            <person name="Copeland A."/>
            <person name="Lapidus A."/>
            <person name="Goodwin L."/>
            <person name="Pitluck S."/>
            <person name="Kyrpides N."/>
            <person name="Mavromatis K."/>
            <person name="Pagani I."/>
            <person name="Ivanova N."/>
            <person name="Ovchinnikova G."/>
            <person name="Zeytun A."/>
            <person name="Detter J.C."/>
            <person name="Han C."/>
            <person name="Land M."/>
            <person name="Hauser L."/>
            <person name="Markowitz V."/>
            <person name="Cheng J.-F."/>
            <person name="Hugenholtz P."/>
            <person name="Woyke T."/>
            <person name="Wu D."/>
            <person name="Pukall R."/>
            <person name="Gehrich-Schroeter G."/>
            <person name="Brambilla E."/>
            <person name="Klenk H.-P."/>
            <person name="Eisen J.A."/>
        </authorList>
    </citation>
    <scope>NUCLEOTIDE SEQUENCE [LARGE SCALE GENOMIC DNA]</scope>
    <source>
        <strain evidence="2">DSM 21211 / LMG 22137 / NRRL B-23946 / LB-34</strain>
    </source>
</reference>
<accession>E8UBG1</accession>
<organism evidence="1 2">
    <name type="scientific">Deinococcus maricopensis (strain DSM 21211 / LMG 22137 / NRRL B-23946 / LB-34)</name>
    <dbReference type="NCBI Taxonomy" id="709986"/>
    <lineage>
        <taxon>Bacteria</taxon>
        <taxon>Thermotogati</taxon>
        <taxon>Deinococcota</taxon>
        <taxon>Deinococci</taxon>
        <taxon>Deinococcales</taxon>
        <taxon>Deinococcaceae</taxon>
        <taxon>Deinococcus</taxon>
    </lineage>
</organism>
<dbReference type="SUPFAM" id="SSF103007">
    <property type="entry name" value="Hypothetical protein TT1725"/>
    <property type="match status" value="1"/>
</dbReference>
<name>E8UBG1_DEIML</name>
<protein>
    <recommendedName>
        <fullName evidence="3">YlxP-like protein</fullName>
    </recommendedName>
</protein>
<dbReference type="InterPro" id="IPR036746">
    <property type="entry name" value="TT1725-like_sf"/>
</dbReference>
<gene>
    <name evidence="1" type="ordered locus">Deima_2771</name>
</gene>
<dbReference type="HOGENOM" id="CLU_149981_2_2_0"/>
<evidence type="ECO:0008006" key="3">
    <source>
        <dbReference type="Google" id="ProtNLM"/>
    </source>
</evidence>
<sequence>MALGYVGTLTLRLEMPWVGSLKEKRALVRPIVERVKSRFPVSVARLDGLDAHDWEVVGVVTVSNDAAWVEETLRHVADFFAEQGEYRVTAEDTDVFPLGHDED</sequence>
<dbReference type="InterPro" id="IPR007546">
    <property type="entry name" value="DUF503"/>
</dbReference>
<dbReference type="PANTHER" id="PTHR36441">
    <property type="entry name" value="HYPOTHETICAL CYTOSOLIC PROTEIN"/>
    <property type="match status" value="1"/>
</dbReference>
<evidence type="ECO:0000313" key="2">
    <source>
        <dbReference type="Proteomes" id="UP000008635"/>
    </source>
</evidence>
<dbReference type="EMBL" id="CP002454">
    <property type="protein sequence ID" value="ADV68400.1"/>
    <property type="molecule type" value="Genomic_DNA"/>
</dbReference>
<dbReference type="eggNOG" id="COG1550">
    <property type="taxonomic scope" value="Bacteria"/>
</dbReference>
<proteinExistence type="predicted"/>
<dbReference type="Pfam" id="PF04456">
    <property type="entry name" value="DUF503"/>
    <property type="match status" value="1"/>
</dbReference>
<keyword evidence="2" id="KW-1185">Reference proteome</keyword>
<reference evidence="1 2" key="1">
    <citation type="journal article" date="2011" name="Stand. Genomic Sci.">
        <title>Complete genome sequence of Deinococcus maricopensis type strain (LB-34).</title>
        <authorList>
            <person name="Pukall R."/>
            <person name="Zeytun A."/>
            <person name="Lucas S."/>
            <person name="Lapidus A."/>
            <person name="Hammon N."/>
            <person name="Deshpande S."/>
            <person name="Nolan M."/>
            <person name="Cheng J.F."/>
            <person name="Pitluck S."/>
            <person name="Liolios K."/>
            <person name="Pagani I."/>
            <person name="Mikhailova N."/>
            <person name="Ivanova N."/>
            <person name="Mavromatis K."/>
            <person name="Pati A."/>
            <person name="Tapia R."/>
            <person name="Han C."/>
            <person name="Goodwin L."/>
            <person name="Chen A."/>
            <person name="Palaniappan K."/>
            <person name="Land M."/>
            <person name="Hauser L."/>
            <person name="Chang Y.J."/>
            <person name="Jeffries C.D."/>
            <person name="Brambilla E.M."/>
            <person name="Rohde M."/>
            <person name="Goker M."/>
            <person name="Detter J.C."/>
            <person name="Woyke T."/>
            <person name="Bristow J."/>
            <person name="Eisen J.A."/>
            <person name="Markowitz V."/>
            <person name="Hugenholtz P."/>
            <person name="Kyrpides N.C."/>
            <person name="Klenk H.P."/>
        </authorList>
    </citation>
    <scope>NUCLEOTIDE SEQUENCE [LARGE SCALE GENOMIC DNA]</scope>
    <source>
        <strain evidence="2">DSM 21211 / LMG 22137 / NRRL B-23946 / LB-34</strain>
    </source>
</reference>
<dbReference type="OrthoDB" id="9809023at2"/>
<dbReference type="PANTHER" id="PTHR36441:SF1">
    <property type="entry name" value="DUF503 DOMAIN-CONTAINING PROTEIN"/>
    <property type="match status" value="1"/>
</dbReference>
<dbReference type="Gene3D" id="3.30.70.1120">
    <property type="entry name" value="TT1725-like"/>
    <property type="match status" value="1"/>
</dbReference>
<dbReference type="AlphaFoldDB" id="E8UBG1"/>
<dbReference type="Proteomes" id="UP000008635">
    <property type="component" value="Chromosome"/>
</dbReference>
<dbReference type="STRING" id="709986.Deima_2771"/>